<reference evidence="2" key="1">
    <citation type="submission" date="2018-01" db="EMBL/GenBank/DDBJ databases">
        <title>An insight into the sialome of Amazonian anophelines.</title>
        <authorList>
            <person name="Ribeiro J.M."/>
            <person name="Scarpassa V."/>
            <person name="Calvo E."/>
        </authorList>
    </citation>
    <scope>NUCLEOTIDE SEQUENCE</scope>
    <source>
        <tissue evidence="2">Salivary glands</tissue>
    </source>
</reference>
<dbReference type="EMBL" id="GGFM01010784">
    <property type="protein sequence ID" value="MBW31535.1"/>
    <property type="molecule type" value="Transcribed_RNA"/>
</dbReference>
<keyword evidence="1" id="KW-0472">Membrane</keyword>
<sequence length="94" mass="11044">MRFREYRLHIHHATMAMWLLLLGGQIPCVGPITDHRTGRWRRCKERHLLWWLWRPHSRMVGMTSMQHHMVRPSCVRIVVASAATIGRYVGSSAT</sequence>
<dbReference type="AlphaFoldDB" id="A0A2M3ZSR3"/>
<protein>
    <submittedName>
        <fullName evidence="2">Putative secreted peptide</fullName>
    </submittedName>
</protein>
<feature type="transmembrane region" description="Helical" evidence="1">
    <location>
        <begin position="12"/>
        <end position="32"/>
    </location>
</feature>
<organism evidence="2">
    <name type="scientific">Anopheles braziliensis</name>
    <dbReference type="NCBI Taxonomy" id="58242"/>
    <lineage>
        <taxon>Eukaryota</taxon>
        <taxon>Metazoa</taxon>
        <taxon>Ecdysozoa</taxon>
        <taxon>Arthropoda</taxon>
        <taxon>Hexapoda</taxon>
        <taxon>Insecta</taxon>
        <taxon>Pterygota</taxon>
        <taxon>Neoptera</taxon>
        <taxon>Endopterygota</taxon>
        <taxon>Diptera</taxon>
        <taxon>Nematocera</taxon>
        <taxon>Culicoidea</taxon>
        <taxon>Culicidae</taxon>
        <taxon>Anophelinae</taxon>
        <taxon>Anopheles</taxon>
    </lineage>
</organism>
<keyword evidence="1" id="KW-0812">Transmembrane</keyword>
<evidence type="ECO:0000256" key="1">
    <source>
        <dbReference type="SAM" id="Phobius"/>
    </source>
</evidence>
<proteinExistence type="predicted"/>
<evidence type="ECO:0000313" key="2">
    <source>
        <dbReference type="EMBL" id="MBW31535.1"/>
    </source>
</evidence>
<name>A0A2M3ZSR3_9DIPT</name>
<accession>A0A2M3ZSR3</accession>
<keyword evidence="1" id="KW-1133">Transmembrane helix</keyword>